<feature type="compositionally biased region" description="Polar residues" evidence="1">
    <location>
        <begin position="393"/>
        <end position="447"/>
    </location>
</feature>
<feature type="compositionally biased region" description="Polar residues" evidence="1">
    <location>
        <begin position="312"/>
        <end position="322"/>
    </location>
</feature>
<feature type="compositionally biased region" description="Basic and acidic residues" evidence="1">
    <location>
        <begin position="323"/>
        <end position="335"/>
    </location>
</feature>
<dbReference type="GO" id="GO:0003887">
    <property type="term" value="F:DNA-directed DNA polymerase activity"/>
    <property type="evidence" value="ECO:0007669"/>
    <property type="project" value="TreeGrafter"/>
</dbReference>
<accession>A0A2G8LAU8</accession>
<dbReference type="PANTHER" id="PTHR14303">
    <property type="entry name" value="DNA POLYMERASE DELTA SUBUNIT 4"/>
    <property type="match status" value="1"/>
</dbReference>
<feature type="compositionally biased region" description="Polar residues" evidence="1">
    <location>
        <begin position="456"/>
        <end position="470"/>
    </location>
</feature>
<dbReference type="GO" id="GO:0000731">
    <property type="term" value="P:DNA synthesis involved in DNA repair"/>
    <property type="evidence" value="ECO:0007669"/>
    <property type="project" value="InterPro"/>
</dbReference>
<feature type="region of interest" description="Disordered" evidence="1">
    <location>
        <begin position="309"/>
        <end position="365"/>
    </location>
</feature>
<name>A0A2G8LAU8_STIJA</name>
<dbReference type="PANTHER" id="PTHR14303:SF0">
    <property type="entry name" value="DNA POLYMERASE DELTA SUBUNIT 4"/>
    <property type="match status" value="1"/>
</dbReference>
<feature type="region of interest" description="Disordered" evidence="1">
    <location>
        <begin position="391"/>
        <end position="470"/>
    </location>
</feature>
<dbReference type="STRING" id="307972.A0A2G8LAU8"/>
<dbReference type="GO" id="GO:0006261">
    <property type="term" value="P:DNA-templated DNA replication"/>
    <property type="evidence" value="ECO:0007669"/>
    <property type="project" value="TreeGrafter"/>
</dbReference>
<feature type="compositionally biased region" description="Polar residues" evidence="1">
    <location>
        <begin position="337"/>
        <end position="362"/>
    </location>
</feature>
<dbReference type="AlphaFoldDB" id="A0A2G8LAU8"/>
<dbReference type="GO" id="GO:0043625">
    <property type="term" value="C:delta DNA polymerase complex"/>
    <property type="evidence" value="ECO:0007669"/>
    <property type="project" value="TreeGrafter"/>
</dbReference>
<protein>
    <submittedName>
        <fullName evidence="2">Putative DNA polymerase delta subunit 4</fullName>
    </submittedName>
</protein>
<comment type="caution">
    <text evidence="2">The sequence shown here is derived from an EMBL/GenBank/DDBJ whole genome shotgun (WGS) entry which is preliminary data.</text>
</comment>
<dbReference type="Proteomes" id="UP000230750">
    <property type="component" value="Unassembled WGS sequence"/>
</dbReference>
<dbReference type="EMBL" id="MRZV01000145">
    <property type="protein sequence ID" value="PIK57335.1"/>
    <property type="molecule type" value="Genomic_DNA"/>
</dbReference>
<dbReference type="InterPro" id="IPR046341">
    <property type="entry name" value="SET_dom_sf"/>
</dbReference>
<keyword evidence="3" id="KW-1185">Reference proteome</keyword>
<dbReference type="InterPro" id="IPR007218">
    <property type="entry name" value="DNA_pol_delta_4"/>
</dbReference>
<dbReference type="Gene3D" id="2.170.270.10">
    <property type="entry name" value="SET domain"/>
    <property type="match status" value="1"/>
</dbReference>
<gene>
    <name evidence="2" type="ORF">BSL78_05724</name>
</gene>
<dbReference type="SUPFAM" id="SSF82199">
    <property type="entry name" value="SET domain"/>
    <property type="match status" value="1"/>
</dbReference>
<sequence>MPREQKQQDITTLFNQKKKITSKYFKGTLNENSVNDATDLSQTRTLKRKEADMTLLKEFDLNWEYGPCTGITRLERWERAERHNLNPPKDVKQLIQNHQEDEDYLQSLLVHVESLYSSFTEYFFMQWRSDSQTLIYCSSSSSCTVFLSWLNANPAFTSTSAGSSNGAQKKPDYAVAAREWINSHNEDPPGFYIKEVSPTIVCVAFPSSYHIILSPSAVGIKSFCCGLDSDLGCLAVRLVSDFRSPGLGLKSESDVFHILRYANDAWKSPNAKVLKILIDGTAHLVLVARCDILPGDEIRYDYGRKDAPWRQVRQQDTSGSNGEHTEESDSTDKNTIRKQTATASNYQKEIPSTTETCENESVSFKRDTEEVVNELLLSLDNTLFGKAAKEATSDTSSATHTNGEASENGAQTDKANKVVHSNTSSSSKNEAQTENNKLAYSDTSSTPHVLKEASMTEAQTHSDAQLSSCI</sequence>
<evidence type="ECO:0000256" key="1">
    <source>
        <dbReference type="SAM" id="MobiDB-lite"/>
    </source>
</evidence>
<reference evidence="2 3" key="1">
    <citation type="journal article" date="2017" name="PLoS Biol.">
        <title>The sea cucumber genome provides insights into morphological evolution and visceral regeneration.</title>
        <authorList>
            <person name="Zhang X."/>
            <person name="Sun L."/>
            <person name="Yuan J."/>
            <person name="Sun Y."/>
            <person name="Gao Y."/>
            <person name="Zhang L."/>
            <person name="Li S."/>
            <person name="Dai H."/>
            <person name="Hamel J.F."/>
            <person name="Liu C."/>
            <person name="Yu Y."/>
            <person name="Liu S."/>
            <person name="Lin W."/>
            <person name="Guo K."/>
            <person name="Jin S."/>
            <person name="Xu P."/>
            <person name="Storey K.B."/>
            <person name="Huan P."/>
            <person name="Zhang T."/>
            <person name="Zhou Y."/>
            <person name="Zhang J."/>
            <person name="Lin C."/>
            <person name="Li X."/>
            <person name="Xing L."/>
            <person name="Huo D."/>
            <person name="Sun M."/>
            <person name="Wang L."/>
            <person name="Mercier A."/>
            <person name="Li F."/>
            <person name="Yang H."/>
            <person name="Xiang J."/>
        </authorList>
    </citation>
    <scope>NUCLEOTIDE SEQUENCE [LARGE SCALE GENOMIC DNA]</scope>
    <source>
        <strain evidence="2">Shaxun</strain>
        <tissue evidence="2">Muscle</tissue>
    </source>
</reference>
<dbReference type="OrthoDB" id="337486at2759"/>
<proteinExistence type="predicted"/>
<evidence type="ECO:0000313" key="3">
    <source>
        <dbReference type="Proteomes" id="UP000230750"/>
    </source>
</evidence>
<organism evidence="2 3">
    <name type="scientific">Stichopus japonicus</name>
    <name type="common">Sea cucumber</name>
    <dbReference type="NCBI Taxonomy" id="307972"/>
    <lineage>
        <taxon>Eukaryota</taxon>
        <taxon>Metazoa</taxon>
        <taxon>Echinodermata</taxon>
        <taxon>Eleutherozoa</taxon>
        <taxon>Echinozoa</taxon>
        <taxon>Holothuroidea</taxon>
        <taxon>Aspidochirotacea</taxon>
        <taxon>Aspidochirotida</taxon>
        <taxon>Stichopodidae</taxon>
        <taxon>Apostichopus</taxon>
    </lineage>
</organism>
<dbReference type="Pfam" id="PF04081">
    <property type="entry name" value="DNA_pol_delta_4"/>
    <property type="match status" value="1"/>
</dbReference>
<evidence type="ECO:0000313" key="2">
    <source>
        <dbReference type="EMBL" id="PIK57335.1"/>
    </source>
</evidence>
<dbReference type="CDD" id="cd08161">
    <property type="entry name" value="SET"/>
    <property type="match status" value="1"/>
</dbReference>